<dbReference type="AlphaFoldDB" id="A0A0K8MD13"/>
<comment type="caution">
    <text evidence="1">The sequence shown here is derived from an EMBL/GenBank/DDBJ whole genome shotgun (WGS) entry which is preliminary data.</text>
</comment>
<gene>
    <name evidence="1" type="ORF">Cva_00751</name>
</gene>
<dbReference type="STRING" id="1629334.Cva_00751"/>
<proteinExistence type="predicted"/>
<protein>
    <submittedName>
        <fullName evidence="1">Uncharacterized protein</fullName>
    </submittedName>
</protein>
<keyword evidence="2" id="KW-1185">Reference proteome</keyword>
<evidence type="ECO:0000313" key="2">
    <source>
        <dbReference type="Proteomes" id="UP000036771"/>
    </source>
</evidence>
<name>A0A0K8MD13_9PROT</name>
<organism evidence="1 2">
    <name type="scientific">Caedimonas varicaedens</name>
    <dbReference type="NCBI Taxonomy" id="1629334"/>
    <lineage>
        <taxon>Bacteria</taxon>
        <taxon>Pseudomonadati</taxon>
        <taxon>Pseudomonadota</taxon>
        <taxon>Alphaproteobacteria</taxon>
        <taxon>Holosporales</taxon>
        <taxon>Caedimonadaceae</taxon>
        <taxon>Caedimonas</taxon>
    </lineage>
</organism>
<reference evidence="1 2" key="1">
    <citation type="submission" date="2015-03" db="EMBL/GenBank/DDBJ databases">
        <title>Caedibacter varicaedens, whole genome shotgun sequence.</title>
        <authorList>
            <person name="Suzuki H."/>
            <person name="Dapper A.L."/>
            <person name="Gibson A.K."/>
            <person name="Jackson C."/>
            <person name="Lee H."/>
            <person name="Pejaver V.R."/>
            <person name="Doak T."/>
            <person name="Lynch M."/>
        </authorList>
    </citation>
    <scope>NUCLEOTIDE SEQUENCE [LARGE SCALE GENOMIC DNA]</scope>
</reference>
<evidence type="ECO:0000313" key="1">
    <source>
        <dbReference type="EMBL" id="GAO98103.1"/>
    </source>
</evidence>
<sequence>MSKPLTWLWLPQNKEAFCKAQDLAEAGTLVFNGTNPPSALAGVLRTISLTSDQDLSAVKITCTGMMNGQMVSETLNGPNGETIETKQIFDTLTSVGVSDKVKNLSVGTGTTGQTSWVLFDYQRTFPSLSAQVVILDGTAKYSLMGTLSNPAQTADMTQCLFVIANDMKEKEESALVPVMPFPVRYVCVQILEGEATTSLEITFLQQGVV</sequence>
<accession>A0A0K8MD13</accession>
<dbReference type="Proteomes" id="UP000036771">
    <property type="component" value="Unassembled WGS sequence"/>
</dbReference>
<dbReference type="EMBL" id="BBVC01000024">
    <property type="protein sequence ID" value="GAO98103.1"/>
    <property type="molecule type" value="Genomic_DNA"/>
</dbReference>